<comment type="caution">
    <text evidence="2">The sequence shown here is derived from an EMBL/GenBank/DDBJ whole genome shotgun (WGS) entry which is preliminary data.</text>
</comment>
<dbReference type="EMBL" id="JACHMM010000001">
    <property type="protein sequence ID" value="MBB5791584.1"/>
    <property type="molecule type" value="Genomic_DNA"/>
</dbReference>
<dbReference type="RefSeq" id="WP_184828470.1">
    <property type="nucleotide sequence ID" value="NZ_JACHMM010000001.1"/>
</dbReference>
<evidence type="ECO:0000313" key="2">
    <source>
        <dbReference type="EMBL" id="MBB5791584.1"/>
    </source>
</evidence>
<evidence type="ECO:0000256" key="1">
    <source>
        <dbReference type="SAM" id="SignalP"/>
    </source>
</evidence>
<gene>
    <name evidence="2" type="ORF">HD601_006159</name>
</gene>
<keyword evidence="1" id="KW-0732">Signal</keyword>
<protein>
    <submittedName>
        <fullName evidence="2">Putative small secreted protein</fullName>
    </submittedName>
</protein>
<organism evidence="2 3">
    <name type="scientific">Jiangella mangrovi</name>
    <dbReference type="NCBI Taxonomy" id="1524084"/>
    <lineage>
        <taxon>Bacteria</taxon>
        <taxon>Bacillati</taxon>
        <taxon>Actinomycetota</taxon>
        <taxon>Actinomycetes</taxon>
        <taxon>Jiangellales</taxon>
        <taxon>Jiangellaceae</taxon>
        <taxon>Jiangella</taxon>
    </lineage>
</organism>
<dbReference type="PROSITE" id="PS51257">
    <property type="entry name" value="PROKAR_LIPOPROTEIN"/>
    <property type="match status" value="1"/>
</dbReference>
<sequence length="195" mass="20114">MRRHRTIAALVAALAMVLGGCAGAASIGAGADRTTAPEDDRFGAMVVSERGNLIKDIGVLAAIVDERNGVSRVEFTVDAIEVDPGCATDAGPALNGHFVVVTITVSTAATMSENDGPAEISFDPSMWWIIGPDGAAEESSSSEAAFSCLGEAELLPVGLGPGENHTGKIVLDTAHATGTILYAPFVEPGGWEWQY</sequence>
<feature type="signal peptide" evidence="1">
    <location>
        <begin position="1"/>
        <end position="24"/>
    </location>
</feature>
<accession>A0A7W9GX12</accession>
<dbReference type="Proteomes" id="UP000542813">
    <property type="component" value="Unassembled WGS sequence"/>
</dbReference>
<reference evidence="2 3" key="1">
    <citation type="submission" date="2020-08" db="EMBL/GenBank/DDBJ databases">
        <title>Sequencing the genomes of 1000 actinobacteria strains.</title>
        <authorList>
            <person name="Klenk H.-P."/>
        </authorList>
    </citation>
    <scope>NUCLEOTIDE SEQUENCE [LARGE SCALE GENOMIC DNA]</scope>
    <source>
        <strain evidence="2 3">DSM 102122</strain>
    </source>
</reference>
<evidence type="ECO:0000313" key="3">
    <source>
        <dbReference type="Proteomes" id="UP000542813"/>
    </source>
</evidence>
<name>A0A7W9GX12_9ACTN</name>
<proteinExistence type="predicted"/>
<keyword evidence="3" id="KW-1185">Reference proteome</keyword>
<feature type="chain" id="PRO_5031030589" evidence="1">
    <location>
        <begin position="25"/>
        <end position="195"/>
    </location>
</feature>
<dbReference type="AlphaFoldDB" id="A0A7W9GX12"/>